<protein>
    <recommendedName>
        <fullName evidence="4">DUF502 domain-containing protein</fullName>
    </recommendedName>
</protein>
<evidence type="ECO:0000313" key="2">
    <source>
        <dbReference type="EMBL" id="QDU30080.1"/>
    </source>
</evidence>
<keyword evidence="3" id="KW-1185">Reference proteome</keyword>
<dbReference type="InterPro" id="IPR007462">
    <property type="entry name" value="COV1-like"/>
</dbReference>
<accession>A0A517YIM9</accession>
<keyword evidence="1" id="KW-0812">Transmembrane</keyword>
<dbReference type="OrthoDB" id="260491at2"/>
<reference evidence="2 3" key="1">
    <citation type="submission" date="2019-02" db="EMBL/GenBank/DDBJ databases">
        <title>Deep-cultivation of Planctomycetes and their phenomic and genomic characterization uncovers novel biology.</title>
        <authorList>
            <person name="Wiegand S."/>
            <person name="Jogler M."/>
            <person name="Boedeker C."/>
            <person name="Pinto D."/>
            <person name="Vollmers J."/>
            <person name="Rivas-Marin E."/>
            <person name="Kohn T."/>
            <person name="Peeters S.H."/>
            <person name="Heuer A."/>
            <person name="Rast P."/>
            <person name="Oberbeckmann S."/>
            <person name="Bunk B."/>
            <person name="Jeske O."/>
            <person name="Meyerdierks A."/>
            <person name="Storesund J.E."/>
            <person name="Kallscheuer N."/>
            <person name="Luecker S."/>
            <person name="Lage O.M."/>
            <person name="Pohl T."/>
            <person name="Merkel B.J."/>
            <person name="Hornburger P."/>
            <person name="Mueller R.-W."/>
            <person name="Bruemmer F."/>
            <person name="Labrenz M."/>
            <person name="Spormann A.M."/>
            <person name="Op den Camp H."/>
            <person name="Overmann J."/>
            <person name="Amann R."/>
            <person name="Jetten M.S.M."/>
            <person name="Mascher T."/>
            <person name="Medema M.H."/>
            <person name="Devos D.P."/>
            <person name="Kaster A.-K."/>
            <person name="Ovreas L."/>
            <person name="Rohde M."/>
            <person name="Galperin M.Y."/>
            <person name="Jogler C."/>
        </authorList>
    </citation>
    <scope>NUCLEOTIDE SEQUENCE [LARGE SCALE GENOMIC DNA]</scope>
    <source>
        <strain evidence="2 3">ETA_A8</strain>
    </source>
</reference>
<keyword evidence="1" id="KW-1133">Transmembrane helix</keyword>
<sequence>MHSRSLGRLIVFLKATIVGGLFVLVPVVLISIVIGQAAQFAYEVVHPLVQWLPVKSVSGVSLSFLIGLIALALLCFLAGLLARTAVSRWFVGTLEQLIVSFVPGYALMKSMGQGWVGVEEKTPHQAVLVRFDDVAQLGFVMDTLPDSRHVVFVPDVPNPWSGTLLFVTPDRIEPLAITTKQAIDCLRHLGANTSKILSTVKPAG</sequence>
<dbReference type="EMBL" id="CP036274">
    <property type="protein sequence ID" value="QDU30080.1"/>
    <property type="molecule type" value="Genomic_DNA"/>
</dbReference>
<dbReference type="Pfam" id="PF04367">
    <property type="entry name" value="DUF502"/>
    <property type="match status" value="1"/>
</dbReference>
<dbReference type="Proteomes" id="UP000315017">
    <property type="component" value="Chromosome"/>
</dbReference>
<dbReference type="KEGG" id="aagg:ETAA8_51990"/>
<evidence type="ECO:0000313" key="3">
    <source>
        <dbReference type="Proteomes" id="UP000315017"/>
    </source>
</evidence>
<keyword evidence="1" id="KW-0472">Membrane</keyword>
<name>A0A517YIM9_9BACT</name>
<proteinExistence type="predicted"/>
<evidence type="ECO:0000256" key="1">
    <source>
        <dbReference type="SAM" id="Phobius"/>
    </source>
</evidence>
<gene>
    <name evidence="2" type="ORF">ETAA8_51990</name>
</gene>
<feature type="transmembrane region" description="Helical" evidence="1">
    <location>
        <begin position="12"/>
        <end position="42"/>
    </location>
</feature>
<dbReference type="RefSeq" id="WP_145094949.1">
    <property type="nucleotide sequence ID" value="NZ_CP036274.1"/>
</dbReference>
<dbReference type="AlphaFoldDB" id="A0A517YIM9"/>
<organism evidence="2 3">
    <name type="scientific">Anatilimnocola aggregata</name>
    <dbReference type="NCBI Taxonomy" id="2528021"/>
    <lineage>
        <taxon>Bacteria</taxon>
        <taxon>Pseudomonadati</taxon>
        <taxon>Planctomycetota</taxon>
        <taxon>Planctomycetia</taxon>
        <taxon>Pirellulales</taxon>
        <taxon>Pirellulaceae</taxon>
        <taxon>Anatilimnocola</taxon>
    </lineage>
</organism>
<evidence type="ECO:0008006" key="4">
    <source>
        <dbReference type="Google" id="ProtNLM"/>
    </source>
</evidence>
<feature type="transmembrane region" description="Helical" evidence="1">
    <location>
        <begin position="62"/>
        <end position="82"/>
    </location>
</feature>